<sequence length="193" mass="20586">MHVLKAPVRALAQRGMRYMAHLPPPPTTSPCHGVVVTGLGCISPLGFGVADSWAALLAGKTGTRKLEAHHLPPLHSHLLPQLPCKVAALVPPEQCEEALGTLDKEDRSKRSSLFMQYALLAAHEALSDAGLLPELANPRLRATTGVAIGTGMSSCNEIIEAWQLLVVDKMRRLSPFFVPKILPNMAAGAVGIK</sequence>
<organism evidence="4 5">
    <name type="scientific">Dunaliella salina</name>
    <name type="common">Green alga</name>
    <name type="synonym">Protococcus salinus</name>
    <dbReference type="NCBI Taxonomy" id="3046"/>
    <lineage>
        <taxon>Eukaryota</taxon>
        <taxon>Viridiplantae</taxon>
        <taxon>Chlorophyta</taxon>
        <taxon>core chlorophytes</taxon>
        <taxon>Chlorophyceae</taxon>
        <taxon>CS clade</taxon>
        <taxon>Chlamydomonadales</taxon>
        <taxon>Dunaliellaceae</taxon>
        <taxon>Dunaliella</taxon>
    </lineage>
</organism>
<dbReference type="PANTHER" id="PTHR11712:SF297">
    <property type="entry name" value="3-OXOACYL-[ACYL-CARRIER-PROTEIN] SYNTHASE, MITOCHONDRIAL"/>
    <property type="match status" value="1"/>
</dbReference>
<dbReference type="InterPro" id="IPR014030">
    <property type="entry name" value="Ketoacyl_synth_N"/>
</dbReference>
<proteinExistence type="predicted"/>
<dbReference type="PANTHER" id="PTHR11712">
    <property type="entry name" value="POLYKETIDE SYNTHASE-RELATED"/>
    <property type="match status" value="1"/>
</dbReference>
<dbReference type="EC" id="2.3.1.41" evidence="1"/>
<evidence type="ECO:0000256" key="2">
    <source>
        <dbReference type="ARBA" id="ARBA00022679"/>
    </source>
</evidence>
<keyword evidence="2" id="KW-0808">Transferase</keyword>
<evidence type="ECO:0000259" key="3">
    <source>
        <dbReference type="Pfam" id="PF00109"/>
    </source>
</evidence>
<dbReference type="EMBL" id="MU069545">
    <property type="protein sequence ID" value="KAF5839371.1"/>
    <property type="molecule type" value="Genomic_DNA"/>
</dbReference>
<dbReference type="Gene3D" id="3.40.47.10">
    <property type="match status" value="1"/>
</dbReference>
<comment type="caution">
    <text evidence="4">The sequence shown here is derived from an EMBL/GenBank/DDBJ whole genome shotgun (WGS) entry which is preliminary data.</text>
</comment>
<dbReference type="InterPro" id="IPR016039">
    <property type="entry name" value="Thiolase-like"/>
</dbReference>
<dbReference type="SUPFAM" id="SSF53901">
    <property type="entry name" value="Thiolase-like"/>
    <property type="match status" value="1"/>
</dbReference>
<accession>A0ABQ7GXN4</accession>
<name>A0ABQ7GXN4_DUNSA</name>
<dbReference type="Proteomes" id="UP000815325">
    <property type="component" value="Unassembled WGS sequence"/>
</dbReference>
<evidence type="ECO:0000313" key="5">
    <source>
        <dbReference type="Proteomes" id="UP000815325"/>
    </source>
</evidence>
<gene>
    <name evidence="4" type="ORF">DUNSADRAFT_942</name>
</gene>
<evidence type="ECO:0000256" key="1">
    <source>
        <dbReference type="ARBA" id="ARBA00013191"/>
    </source>
</evidence>
<keyword evidence="5" id="KW-1185">Reference proteome</keyword>
<protein>
    <recommendedName>
        <fullName evidence="1">beta-ketoacyl-[acyl-carrier-protein] synthase I</fullName>
        <ecNumber evidence="1">2.3.1.41</ecNumber>
    </recommendedName>
</protein>
<reference evidence="4" key="1">
    <citation type="submission" date="2017-08" db="EMBL/GenBank/DDBJ databases">
        <authorList>
            <person name="Polle J.E."/>
            <person name="Barry K."/>
            <person name="Cushman J."/>
            <person name="Schmutz J."/>
            <person name="Tran D."/>
            <person name="Hathwaick L.T."/>
            <person name="Yim W.C."/>
            <person name="Jenkins J."/>
            <person name="Mckie-Krisberg Z.M."/>
            <person name="Prochnik S."/>
            <person name="Lindquist E."/>
            <person name="Dockter R.B."/>
            <person name="Adam C."/>
            <person name="Molina H."/>
            <person name="Bunkerborg J."/>
            <person name="Jin E."/>
            <person name="Buchheim M."/>
            <person name="Magnuson J."/>
        </authorList>
    </citation>
    <scope>NUCLEOTIDE SEQUENCE</scope>
    <source>
        <strain evidence="4">CCAP 19/18</strain>
    </source>
</reference>
<dbReference type="Pfam" id="PF00109">
    <property type="entry name" value="ketoacyl-synt"/>
    <property type="match status" value="1"/>
</dbReference>
<feature type="domain" description="Beta-ketoacyl synthase-like N-terminal" evidence="3">
    <location>
        <begin position="34"/>
        <end position="192"/>
    </location>
</feature>
<dbReference type="InterPro" id="IPR000794">
    <property type="entry name" value="Beta-ketoacyl_synthase"/>
</dbReference>
<evidence type="ECO:0000313" key="4">
    <source>
        <dbReference type="EMBL" id="KAF5839371.1"/>
    </source>
</evidence>